<keyword evidence="2" id="KW-1185">Reference proteome</keyword>
<accession>A0AAD8KNQ0</accession>
<dbReference type="Proteomes" id="UP001229421">
    <property type="component" value="Unassembled WGS sequence"/>
</dbReference>
<comment type="caution">
    <text evidence="1">The sequence shown here is derived from an EMBL/GenBank/DDBJ whole genome shotgun (WGS) entry which is preliminary data.</text>
</comment>
<dbReference type="AlphaFoldDB" id="A0AAD8KNQ0"/>
<gene>
    <name evidence="1" type="ORF">QVD17_15106</name>
</gene>
<proteinExistence type="predicted"/>
<protein>
    <submittedName>
        <fullName evidence="1">Uncharacterized protein</fullName>
    </submittedName>
</protein>
<name>A0AAD8KNQ0_TARER</name>
<dbReference type="EMBL" id="JAUHHV010000004">
    <property type="protein sequence ID" value="KAK1426434.1"/>
    <property type="molecule type" value="Genomic_DNA"/>
</dbReference>
<evidence type="ECO:0000313" key="2">
    <source>
        <dbReference type="Proteomes" id="UP001229421"/>
    </source>
</evidence>
<reference evidence="1" key="1">
    <citation type="journal article" date="2023" name="bioRxiv">
        <title>Improved chromosome-level genome assembly for marigold (Tagetes erecta).</title>
        <authorList>
            <person name="Jiang F."/>
            <person name="Yuan L."/>
            <person name="Wang S."/>
            <person name="Wang H."/>
            <person name="Xu D."/>
            <person name="Wang A."/>
            <person name="Fan W."/>
        </authorList>
    </citation>
    <scope>NUCLEOTIDE SEQUENCE</scope>
    <source>
        <strain evidence="1">WSJ</strain>
        <tissue evidence="1">Leaf</tissue>
    </source>
</reference>
<sequence>MQSALWHQFNYSLQDNWSFDPFGAQFNTPQPRDRYSHGSRANYITYSDDNDYEAEQNQDVVSEIQKFENIHVNDDQDENLDSYSRGEFGKILGPLSDAVLNVPRHISQSTYRVRLKDENVCSLRTTSADICRRRGGPNLCSLQEEDCLFFNVCRL</sequence>
<evidence type="ECO:0000313" key="1">
    <source>
        <dbReference type="EMBL" id="KAK1426434.1"/>
    </source>
</evidence>
<organism evidence="1 2">
    <name type="scientific">Tagetes erecta</name>
    <name type="common">African marigold</name>
    <dbReference type="NCBI Taxonomy" id="13708"/>
    <lineage>
        <taxon>Eukaryota</taxon>
        <taxon>Viridiplantae</taxon>
        <taxon>Streptophyta</taxon>
        <taxon>Embryophyta</taxon>
        <taxon>Tracheophyta</taxon>
        <taxon>Spermatophyta</taxon>
        <taxon>Magnoliopsida</taxon>
        <taxon>eudicotyledons</taxon>
        <taxon>Gunneridae</taxon>
        <taxon>Pentapetalae</taxon>
        <taxon>asterids</taxon>
        <taxon>campanulids</taxon>
        <taxon>Asterales</taxon>
        <taxon>Asteraceae</taxon>
        <taxon>Asteroideae</taxon>
        <taxon>Heliantheae alliance</taxon>
        <taxon>Tageteae</taxon>
        <taxon>Tagetes</taxon>
    </lineage>
</organism>